<dbReference type="Proteomes" id="UP001583186">
    <property type="component" value="Unassembled WGS sequence"/>
</dbReference>
<evidence type="ECO:0000256" key="5">
    <source>
        <dbReference type="ARBA" id="ARBA00022701"/>
    </source>
</evidence>
<dbReference type="PANTHER" id="PTHR47970:SF12">
    <property type="entry name" value="KINESIN FAMILY MEMBER 11"/>
    <property type="match status" value="1"/>
</dbReference>
<dbReference type="InterPro" id="IPR047241">
    <property type="entry name" value="KIF11-like_kin_motor_dom"/>
</dbReference>
<dbReference type="Gene3D" id="3.40.850.10">
    <property type="entry name" value="Kinesin motor domain"/>
    <property type="match status" value="1"/>
</dbReference>
<keyword evidence="5" id="KW-0493">Microtubule</keyword>
<proteinExistence type="inferred from homology"/>
<feature type="compositionally biased region" description="Basic residues" evidence="16">
    <location>
        <begin position="1270"/>
        <end position="1279"/>
    </location>
</feature>
<dbReference type="InterPro" id="IPR027417">
    <property type="entry name" value="P-loop_NTPase"/>
</dbReference>
<dbReference type="InterPro" id="IPR019821">
    <property type="entry name" value="Kinesin_motor_CS"/>
</dbReference>
<feature type="coiled-coil region" evidence="15">
    <location>
        <begin position="781"/>
        <end position="834"/>
    </location>
</feature>
<feature type="compositionally biased region" description="Low complexity" evidence="16">
    <location>
        <begin position="1144"/>
        <end position="1161"/>
    </location>
</feature>
<evidence type="ECO:0000256" key="9">
    <source>
        <dbReference type="ARBA" id="ARBA00023054"/>
    </source>
</evidence>
<evidence type="ECO:0000259" key="17">
    <source>
        <dbReference type="PROSITE" id="PS50067"/>
    </source>
</evidence>
<feature type="coiled-coil region" evidence="15">
    <location>
        <begin position="514"/>
        <end position="541"/>
    </location>
</feature>
<protein>
    <submittedName>
        <fullName evidence="18">Kinesin-related motor protein</fullName>
    </submittedName>
</protein>
<keyword evidence="4" id="KW-0132">Cell division</keyword>
<dbReference type="PROSITE" id="PS50067">
    <property type="entry name" value="KINESIN_MOTOR_2"/>
    <property type="match status" value="1"/>
</dbReference>
<evidence type="ECO:0000256" key="3">
    <source>
        <dbReference type="ARBA" id="ARBA00022553"/>
    </source>
</evidence>
<comment type="similarity">
    <text evidence="13">Belongs to the TRAFAC class myosin-kinesin ATPase superfamily. Kinesin family. KIN-5/BimC subfamily.</text>
</comment>
<dbReference type="Pfam" id="PF00225">
    <property type="entry name" value="Kinesin"/>
    <property type="match status" value="1"/>
</dbReference>
<comment type="caution">
    <text evidence="18">The sequence shown here is derived from an EMBL/GenBank/DDBJ whole genome shotgun (WGS) entry which is preliminary data.</text>
</comment>
<keyword evidence="9 15" id="KW-0175">Coiled coil</keyword>
<keyword evidence="10 14" id="KW-0505">Motor protein</keyword>
<keyword evidence="19" id="KW-1185">Reference proteome</keyword>
<accession>A0ABR3ZD00</accession>
<evidence type="ECO:0000256" key="1">
    <source>
        <dbReference type="ARBA" id="ARBA00004245"/>
    </source>
</evidence>
<evidence type="ECO:0000256" key="10">
    <source>
        <dbReference type="ARBA" id="ARBA00023175"/>
    </source>
</evidence>
<gene>
    <name evidence="18" type="primary">KIP1</name>
    <name evidence="18" type="ORF">Sste5346_003465</name>
</gene>
<dbReference type="CDD" id="cd01364">
    <property type="entry name" value="KISc_BimC_Eg5"/>
    <property type="match status" value="1"/>
</dbReference>
<feature type="compositionally biased region" description="Low complexity" evidence="16">
    <location>
        <begin position="49"/>
        <end position="61"/>
    </location>
</feature>
<evidence type="ECO:0000313" key="18">
    <source>
        <dbReference type="EMBL" id="KAL1898561.1"/>
    </source>
</evidence>
<keyword evidence="3" id="KW-0597">Phosphoprotein</keyword>
<evidence type="ECO:0000256" key="12">
    <source>
        <dbReference type="ARBA" id="ARBA00023306"/>
    </source>
</evidence>
<sequence>MAPPREAPSRRTTNASTTIPSYRSASSSATSRPGVRPPTKRVSTARHQLTSSSLSSATSSSRFGRAGAISPAESLMSVATTAAAGLKRKERDFDAATIVDTDSVIVSHAEETNINVVVRCRGRNEREVRENSAVVVNTDGAKGKNVELMMGPNALSNKTYNFDRVFSPAADQGMIFDDVVRPILDEMLTGFNCTIFAYGQTGTGKTYTMSGDMSESLGLLTDAAGIIPRVLQALFNKLNADESDSVVRCSFIELYNEELRDLLSVDSDGGSSSKLKIYDDNSRKGHATTVVQGMEERHIHSAADGIKRLQEGSVRRQVAATKCNDLSSRSHTVFTITVQTKHITESGEDFFNTGKLNLVDLAGSENIQRSGAENKRAAEAGLINKSLLTLGRVINALVDRTAHVPYRESKLTRLLQDSLGGRTKTCIIATISTAKSNLEETISTLDYAFRAKNIRNKPQVNQLVNKKTLLREFTTEIEKLKSDLIATRQRNGVYLPNDAYEEMTVQSESRRILAEEQAAKIETMEANLKNKLHELLELTSNFIGLKKDHENAKTEISETKDILDQTELVLSATRKTLAEETFVREAHQSTEEKLASLGSDLISTVQRTIGDIDGLRAKNRRKSDLQGVNRNAWAGSQAHVSDVTRLVESRITSLRSSQEQHISNISRRMHNFVEEGQQSLASTQALLDQNLASFEASKCEMLAQQGASKQDMDKVLKEIRAVRDHIQEHVGESLQTIASAAERIADDVLSELSTFHNQLHSSYSTLGKDFKGMFEDLLKHMNTQRAESDALRKQVEEASLAAVQSNTTVAAQIQEAIDEERRQAAEDRQQLLAQIGSLISEQAKKQDTRFTAKTNAIRERIAESNTAFEGGLDTYAKGMDAWNTVADGYVQDASKSRDALKLRLQEDWTTANEHSTSIQNTTKSVHAETVRVVGEQMKDLDVKMQDLDDLVTRATTRNDDHLAEHTASVSKMTEVVTATFSELSAHAQDTIGRGENFMEEAEADLKGQRSDWEPTQDTLCQPLDDLRSCVSNTTLREYVPTGETPEKVQYKYPLDLPRTAPHHILIASLNNKSGITTKTEESDELGAGILGDDDEFQDELLDTMPSPSKPPTSSDNATVPVIFSDFGATASTAEAQGNGTFTRASSQPPSTTSASSIPSLSMSLREVNPNVTTGSIMVDPSASTMSIQADGEKDTSGLGLVAASIEGALNAGTAKAAAFHGGHTLPTYRRRSLRQNHGPPPAKQAKTRTSVMALEGRENVPPSAYSQSLSRRRSPRLRE</sequence>
<dbReference type="InterPro" id="IPR047149">
    <property type="entry name" value="KIF11-like"/>
</dbReference>
<evidence type="ECO:0000256" key="7">
    <source>
        <dbReference type="ARBA" id="ARBA00022776"/>
    </source>
</evidence>
<reference evidence="18 19" key="1">
    <citation type="journal article" date="2024" name="IMA Fungus">
        <title>IMA Genome - F19 : A genome assembly and annotation guide to empower mycologists, including annotated draft genome sequences of Ceratocystis pirilliformis, Diaporthe australafricana, Fusarium ophioides, Paecilomyces lecythidis, and Sporothrix stenoceras.</title>
        <authorList>
            <person name="Aylward J."/>
            <person name="Wilson A.M."/>
            <person name="Visagie C.M."/>
            <person name="Spraker J."/>
            <person name="Barnes I."/>
            <person name="Buitendag C."/>
            <person name="Ceriani C."/>
            <person name="Del Mar Angel L."/>
            <person name="du Plessis D."/>
            <person name="Fuchs T."/>
            <person name="Gasser K."/>
            <person name="Kramer D."/>
            <person name="Li W."/>
            <person name="Munsamy K."/>
            <person name="Piso A."/>
            <person name="Price J.L."/>
            <person name="Sonnekus B."/>
            <person name="Thomas C."/>
            <person name="van der Nest A."/>
            <person name="van Dijk A."/>
            <person name="van Heerden A."/>
            <person name="van Vuuren N."/>
            <person name="Yilmaz N."/>
            <person name="Duong T.A."/>
            <person name="van der Merwe N.A."/>
            <person name="Wingfield M.J."/>
            <person name="Wingfield B.D."/>
        </authorList>
    </citation>
    <scope>NUCLEOTIDE SEQUENCE [LARGE SCALE GENOMIC DNA]</scope>
    <source>
        <strain evidence="18 19">CMW 5346</strain>
    </source>
</reference>
<evidence type="ECO:0000256" key="14">
    <source>
        <dbReference type="PROSITE-ProRule" id="PRU00283"/>
    </source>
</evidence>
<evidence type="ECO:0000313" key="19">
    <source>
        <dbReference type="Proteomes" id="UP001583186"/>
    </source>
</evidence>
<evidence type="ECO:0000256" key="8">
    <source>
        <dbReference type="ARBA" id="ARBA00022840"/>
    </source>
</evidence>
<dbReference type="InterPro" id="IPR036961">
    <property type="entry name" value="Kinesin_motor_dom_sf"/>
</dbReference>
<keyword evidence="11" id="KW-0206">Cytoskeleton</keyword>
<dbReference type="EMBL" id="JAWCUI010000015">
    <property type="protein sequence ID" value="KAL1898561.1"/>
    <property type="molecule type" value="Genomic_DNA"/>
</dbReference>
<evidence type="ECO:0000256" key="11">
    <source>
        <dbReference type="ARBA" id="ARBA00023212"/>
    </source>
</evidence>
<feature type="binding site" evidence="14">
    <location>
        <begin position="199"/>
        <end position="206"/>
    </location>
    <ligand>
        <name>ATP</name>
        <dbReference type="ChEBI" id="CHEBI:30616"/>
    </ligand>
</feature>
<comment type="subcellular location">
    <subcellularLocation>
        <location evidence="1">Cytoplasm</location>
        <location evidence="1">Cytoskeleton</location>
    </subcellularLocation>
</comment>
<dbReference type="PANTHER" id="PTHR47970">
    <property type="entry name" value="KINESIN-LIKE PROTEIN KIF11"/>
    <property type="match status" value="1"/>
</dbReference>
<name>A0ABR3ZD00_9PEZI</name>
<evidence type="ECO:0000256" key="15">
    <source>
        <dbReference type="SAM" id="Coils"/>
    </source>
</evidence>
<evidence type="ECO:0000256" key="2">
    <source>
        <dbReference type="ARBA" id="ARBA00022490"/>
    </source>
</evidence>
<keyword evidence="12" id="KW-0131">Cell cycle</keyword>
<keyword evidence="6 14" id="KW-0547">Nucleotide-binding</keyword>
<feature type="region of interest" description="Disordered" evidence="16">
    <location>
        <begin position="1254"/>
        <end position="1279"/>
    </location>
</feature>
<keyword evidence="7" id="KW-0498">Mitosis</keyword>
<keyword evidence="2" id="KW-0963">Cytoplasm</keyword>
<dbReference type="Pfam" id="PF13931">
    <property type="entry name" value="Microtub_bind"/>
    <property type="match status" value="1"/>
</dbReference>
<feature type="coiled-coil region" evidence="15">
    <location>
        <begin position="463"/>
        <end position="490"/>
    </location>
</feature>
<feature type="region of interest" description="Disordered" evidence="16">
    <location>
        <begin position="1100"/>
        <end position="1119"/>
    </location>
</feature>
<organism evidence="18 19">
    <name type="scientific">Sporothrix stenoceras</name>
    <dbReference type="NCBI Taxonomy" id="5173"/>
    <lineage>
        <taxon>Eukaryota</taxon>
        <taxon>Fungi</taxon>
        <taxon>Dikarya</taxon>
        <taxon>Ascomycota</taxon>
        <taxon>Pezizomycotina</taxon>
        <taxon>Sordariomycetes</taxon>
        <taxon>Sordariomycetidae</taxon>
        <taxon>Ophiostomatales</taxon>
        <taxon>Ophiostomataceae</taxon>
        <taxon>Sporothrix</taxon>
    </lineage>
</organism>
<evidence type="ECO:0000256" key="16">
    <source>
        <dbReference type="SAM" id="MobiDB-lite"/>
    </source>
</evidence>
<dbReference type="PRINTS" id="PR00380">
    <property type="entry name" value="KINESINHEAVY"/>
</dbReference>
<feature type="region of interest" description="Disordered" evidence="16">
    <location>
        <begin position="1"/>
        <end position="65"/>
    </location>
</feature>
<dbReference type="SMART" id="SM00129">
    <property type="entry name" value="KISc"/>
    <property type="match status" value="1"/>
</dbReference>
<dbReference type="InterPro" id="IPR001752">
    <property type="entry name" value="Kinesin_motor_dom"/>
</dbReference>
<dbReference type="SUPFAM" id="SSF52540">
    <property type="entry name" value="P-loop containing nucleoside triphosphate hydrolases"/>
    <property type="match status" value="1"/>
</dbReference>
<keyword evidence="8 14" id="KW-0067">ATP-binding</keyword>
<feature type="region of interest" description="Disordered" evidence="16">
    <location>
        <begin position="1139"/>
        <end position="1161"/>
    </location>
</feature>
<feature type="compositionally biased region" description="Low complexity" evidence="16">
    <location>
        <begin position="16"/>
        <end position="33"/>
    </location>
</feature>
<feature type="domain" description="Kinesin motor" evidence="17">
    <location>
        <begin position="113"/>
        <end position="454"/>
    </location>
</feature>
<evidence type="ECO:0000256" key="4">
    <source>
        <dbReference type="ARBA" id="ARBA00022618"/>
    </source>
</evidence>
<evidence type="ECO:0000256" key="6">
    <source>
        <dbReference type="ARBA" id="ARBA00022741"/>
    </source>
</evidence>
<dbReference type="PROSITE" id="PS00411">
    <property type="entry name" value="KINESIN_MOTOR_1"/>
    <property type="match status" value="1"/>
</dbReference>
<evidence type="ECO:0000256" key="13">
    <source>
        <dbReference type="ARBA" id="ARBA00034704"/>
    </source>
</evidence>
<dbReference type="InterPro" id="IPR025901">
    <property type="entry name" value="Kinesin-assoc_MT-bd_dom"/>
</dbReference>